<dbReference type="Gene3D" id="3.90.550.10">
    <property type="entry name" value="Spore Coat Polysaccharide Biosynthesis Protein SpsA, Chain A"/>
    <property type="match status" value="1"/>
</dbReference>
<feature type="transmembrane region" description="Helical" evidence="1">
    <location>
        <begin position="12"/>
        <end position="34"/>
    </location>
</feature>
<reference evidence="2 3" key="1">
    <citation type="journal article" date="2011" name="J. Bacteriol.">
        <title>Genome sequence of the ethanol-producing Zymomonas mobilis subsp. pomaceae lectotype strain ATCC 29192.</title>
        <authorList>
            <person name="Kouvelis V.N."/>
            <person name="Davenport K.W."/>
            <person name="Brettin T.S."/>
            <person name="Bruce D."/>
            <person name="Detter C."/>
            <person name="Han C.S."/>
            <person name="Nolan M."/>
            <person name="Tapia R."/>
            <person name="Damoulaki A."/>
            <person name="Kyrpides N.C."/>
            <person name="Typas M.A."/>
            <person name="Pappas K.M."/>
        </authorList>
    </citation>
    <scope>NUCLEOTIDE SEQUENCE [LARGE SCALE GENOMIC DNA]</scope>
    <source>
        <strain evidence="3">ATCC 29192 / DSM 22645 / JCM 10191 / CCUG 17912 / NBRC 13757 / NCIMB 11200 / NRRL B-4491 / Barker I</strain>
    </source>
</reference>
<dbReference type="EMBL" id="CP002865">
    <property type="protein sequence ID" value="AEI37500.1"/>
    <property type="molecule type" value="Genomic_DNA"/>
</dbReference>
<proteinExistence type="predicted"/>
<name>F8ERP2_ZYMMT</name>
<accession>F8ERP2</accession>
<dbReference type="InterPro" id="IPR029044">
    <property type="entry name" value="Nucleotide-diphossugar_trans"/>
</dbReference>
<keyword evidence="1" id="KW-1133">Transmembrane helix</keyword>
<dbReference type="eggNOG" id="COG1216">
    <property type="taxonomic scope" value="Bacteria"/>
</dbReference>
<evidence type="ECO:0000313" key="3">
    <source>
        <dbReference type="Proteomes" id="UP000000491"/>
    </source>
</evidence>
<dbReference type="STRING" id="579138.Zymop_0598"/>
<evidence type="ECO:0000256" key="1">
    <source>
        <dbReference type="SAM" id="Phobius"/>
    </source>
</evidence>
<evidence type="ECO:0000313" key="2">
    <source>
        <dbReference type="EMBL" id="AEI37500.1"/>
    </source>
</evidence>
<dbReference type="HOGENOM" id="CLU_1320469_0_0_5"/>
<dbReference type="Proteomes" id="UP000000491">
    <property type="component" value="Chromosome"/>
</dbReference>
<organism evidence="2 3">
    <name type="scientific">Zymomonas mobilis subsp. pomaceae (strain ATCC 29192 / DSM 22645 / JCM 10191 / CCUG 17912 / NBRC 13757 / NCIMB 11200 / NRRL B-4491 / Barker I)</name>
    <dbReference type="NCBI Taxonomy" id="579138"/>
    <lineage>
        <taxon>Bacteria</taxon>
        <taxon>Pseudomonadati</taxon>
        <taxon>Pseudomonadota</taxon>
        <taxon>Alphaproteobacteria</taxon>
        <taxon>Sphingomonadales</taxon>
        <taxon>Zymomonadaceae</taxon>
        <taxon>Zymomonas</taxon>
    </lineage>
</organism>
<sequence>MEQGESKQPKVAIAIIAPGDMILVEFSISAMGLIQQARDMNINIICGRSSVLANAKNIAVKDSLQWDADYILFLFGDITFPNDTLHRLLAHKKDIIGVTYPKPIAPYNLLGITSDQQIPEEVEKGLLKMHYMPGGCLLVKTDVFKKLDPNLPHFYYDVFQDDVMSDEFVFCDRVRELGYDIWCDGNLSAEMGRIGQRVYHMPDIEERRLLMEQELLKTEKEKLLPPSA</sequence>
<dbReference type="SUPFAM" id="SSF53448">
    <property type="entry name" value="Nucleotide-diphospho-sugar transferases"/>
    <property type="match status" value="1"/>
</dbReference>
<gene>
    <name evidence="2" type="ordered locus">Zymop_0598</name>
</gene>
<dbReference type="AlphaFoldDB" id="F8ERP2"/>
<dbReference type="PATRIC" id="fig|579138.3.peg.631"/>
<protein>
    <submittedName>
        <fullName evidence="2">Uncharacterized protein</fullName>
    </submittedName>
</protein>
<dbReference type="KEGG" id="zmp:Zymop_0598"/>
<keyword evidence="1" id="KW-0812">Transmembrane</keyword>
<dbReference type="RefSeq" id="WP_013933899.1">
    <property type="nucleotide sequence ID" value="NC_015709.1"/>
</dbReference>
<keyword evidence="1" id="KW-0472">Membrane</keyword>